<evidence type="ECO:0000259" key="1">
    <source>
        <dbReference type="PROSITE" id="PS50851"/>
    </source>
</evidence>
<evidence type="ECO:0000313" key="2">
    <source>
        <dbReference type="EMBL" id="MFD2679606.1"/>
    </source>
</evidence>
<gene>
    <name evidence="2" type="ORF">ACFSUL_02455</name>
</gene>
<protein>
    <submittedName>
        <fullName evidence="2">Chemotaxis protein CheW</fullName>
    </submittedName>
</protein>
<dbReference type="InterPro" id="IPR036061">
    <property type="entry name" value="CheW-like_dom_sf"/>
</dbReference>
<evidence type="ECO:0000313" key="3">
    <source>
        <dbReference type="Proteomes" id="UP001597506"/>
    </source>
</evidence>
<dbReference type="SUPFAM" id="SSF50341">
    <property type="entry name" value="CheW-like"/>
    <property type="match status" value="1"/>
</dbReference>
<dbReference type="RefSeq" id="WP_071411397.1">
    <property type="nucleotide sequence ID" value="NZ_JBHUMF010000005.1"/>
</dbReference>
<dbReference type="Proteomes" id="UP001597506">
    <property type="component" value="Unassembled WGS sequence"/>
</dbReference>
<organism evidence="2 3">
    <name type="scientific">Bacillus seohaeanensis</name>
    <dbReference type="NCBI Taxonomy" id="284580"/>
    <lineage>
        <taxon>Bacteria</taxon>
        <taxon>Bacillati</taxon>
        <taxon>Bacillota</taxon>
        <taxon>Bacilli</taxon>
        <taxon>Bacillales</taxon>
        <taxon>Bacillaceae</taxon>
        <taxon>Bacillus</taxon>
    </lineage>
</organism>
<proteinExistence type="predicted"/>
<dbReference type="SMART" id="SM00260">
    <property type="entry name" value="CheW"/>
    <property type="match status" value="1"/>
</dbReference>
<comment type="caution">
    <text evidence="2">The sequence shown here is derived from an EMBL/GenBank/DDBJ whole genome shotgun (WGS) entry which is preliminary data.</text>
</comment>
<name>A0ABW5RNC1_9BACI</name>
<dbReference type="PROSITE" id="PS50851">
    <property type="entry name" value="CHEW"/>
    <property type="match status" value="1"/>
</dbReference>
<dbReference type="InterPro" id="IPR039315">
    <property type="entry name" value="CheW"/>
</dbReference>
<dbReference type="EMBL" id="JBHUMF010000005">
    <property type="protein sequence ID" value="MFD2679606.1"/>
    <property type="molecule type" value="Genomic_DNA"/>
</dbReference>
<dbReference type="Gene3D" id="2.30.30.40">
    <property type="entry name" value="SH3 Domains"/>
    <property type="match status" value="1"/>
</dbReference>
<dbReference type="InterPro" id="IPR002545">
    <property type="entry name" value="CheW-lke_dom"/>
</dbReference>
<dbReference type="PANTHER" id="PTHR22617">
    <property type="entry name" value="CHEMOTAXIS SENSOR HISTIDINE KINASE-RELATED"/>
    <property type="match status" value="1"/>
</dbReference>
<dbReference type="Pfam" id="PF01584">
    <property type="entry name" value="CheW"/>
    <property type="match status" value="1"/>
</dbReference>
<dbReference type="Gene3D" id="2.40.50.180">
    <property type="entry name" value="CheA-289, Domain 4"/>
    <property type="match status" value="1"/>
</dbReference>
<sequence>MSKVVVFHSGKEDYALPIANVISIEKFSHVTPIPHLPKFVMGLVKARGELVPVIDLGAVLYEQVSEQTEHLRLIVIHSETLNVGLLVREAKEIIDIPSDNVKDIGLLAYSKTKYFSGVINLEDRLITMIDPHILVESLEGIKEIKEYINSQKDEVNL</sequence>
<accession>A0ABW5RNC1</accession>
<reference evidence="3" key="1">
    <citation type="journal article" date="2019" name="Int. J. Syst. Evol. Microbiol.">
        <title>The Global Catalogue of Microorganisms (GCM) 10K type strain sequencing project: providing services to taxonomists for standard genome sequencing and annotation.</title>
        <authorList>
            <consortium name="The Broad Institute Genomics Platform"/>
            <consortium name="The Broad Institute Genome Sequencing Center for Infectious Disease"/>
            <person name="Wu L."/>
            <person name="Ma J."/>
        </authorList>
    </citation>
    <scope>NUCLEOTIDE SEQUENCE [LARGE SCALE GENOMIC DNA]</scope>
    <source>
        <strain evidence="3">KCTC 3913</strain>
    </source>
</reference>
<dbReference type="PANTHER" id="PTHR22617:SF23">
    <property type="entry name" value="CHEMOTAXIS PROTEIN CHEW"/>
    <property type="match status" value="1"/>
</dbReference>
<keyword evidence="3" id="KW-1185">Reference proteome</keyword>
<feature type="domain" description="CheW-like" evidence="1">
    <location>
        <begin position="1"/>
        <end position="140"/>
    </location>
</feature>